<keyword evidence="3" id="KW-1185">Reference proteome</keyword>
<feature type="chain" id="PRO_5042870232" description="DUF4197 domain-containing protein" evidence="1">
    <location>
        <begin position="20"/>
        <end position="242"/>
    </location>
</feature>
<dbReference type="KEGG" id="marq:MARGE09_P1734"/>
<keyword evidence="1" id="KW-0732">Signal</keyword>
<sequence>MVMKLRRGMVKSTFIVALAATGGCANLGQVADSGAQLSQALGYNPAQLSSAVKEALELSAVRATDALSESGGYANNTQFKIVMPEDIQNIANTLRSFGLGGYIDNVEALMNRGAEKAAAQAKPFLIDAIKSMDVTDAIGIVRGGDSAATQFFRSQTEDGIRKRYQEIAKEQLAQLGFYGDYKQLLNAYKLAPIPNKPDLDLESRVINLGLDALFTQIAEEEKKIRENPVEQGSVLLGSVFGR</sequence>
<dbReference type="InterPro" id="IPR025245">
    <property type="entry name" value="DUF4197"/>
</dbReference>
<proteinExistence type="predicted"/>
<organism evidence="2 3">
    <name type="scientific">Marinagarivorans cellulosilyticus</name>
    <dbReference type="NCBI Taxonomy" id="2721545"/>
    <lineage>
        <taxon>Bacteria</taxon>
        <taxon>Pseudomonadati</taxon>
        <taxon>Pseudomonadota</taxon>
        <taxon>Gammaproteobacteria</taxon>
        <taxon>Cellvibrionales</taxon>
        <taxon>Cellvibrionaceae</taxon>
        <taxon>Marinagarivorans</taxon>
    </lineage>
</organism>
<name>A0AAN2BJZ6_9GAMM</name>
<dbReference type="RefSeq" id="WP_236987000.1">
    <property type="nucleotide sequence ID" value="NZ_AP023086.1"/>
</dbReference>
<dbReference type="Proteomes" id="UP001320119">
    <property type="component" value="Chromosome"/>
</dbReference>
<evidence type="ECO:0000256" key="1">
    <source>
        <dbReference type="SAM" id="SignalP"/>
    </source>
</evidence>
<dbReference type="AlphaFoldDB" id="A0AAN2BJZ6"/>
<evidence type="ECO:0008006" key="4">
    <source>
        <dbReference type="Google" id="ProtNLM"/>
    </source>
</evidence>
<feature type="signal peptide" evidence="1">
    <location>
        <begin position="1"/>
        <end position="19"/>
    </location>
</feature>
<reference evidence="2 3" key="1">
    <citation type="journal article" date="2022" name="IScience">
        <title>An ultrasensitive nanofiber-based assay for enzymatic hydrolysis and deep-sea microbial degradation of cellulose.</title>
        <authorList>
            <person name="Tsudome M."/>
            <person name="Tachioka M."/>
            <person name="Miyazaki M."/>
            <person name="Uchimura K."/>
            <person name="Tsuda M."/>
            <person name="Takaki Y."/>
            <person name="Deguchi S."/>
        </authorList>
    </citation>
    <scope>NUCLEOTIDE SEQUENCE [LARGE SCALE GENOMIC DNA]</scope>
    <source>
        <strain evidence="2 3">GE09</strain>
    </source>
</reference>
<evidence type="ECO:0000313" key="3">
    <source>
        <dbReference type="Proteomes" id="UP001320119"/>
    </source>
</evidence>
<dbReference type="Pfam" id="PF13852">
    <property type="entry name" value="DUF4197"/>
    <property type="match status" value="1"/>
</dbReference>
<gene>
    <name evidence="2" type="ORF">MARGE09_P1734</name>
</gene>
<dbReference type="EMBL" id="AP023086">
    <property type="protein sequence ID" value="BCD97533.1"/>
    <property type="molecule type" value="Genomic_DNA"/>
</dbReference>
<accession>A0AAN2BJZ6</accession>
<evidence type="ECO:0000313" key="2">
    <source>
        <dbReference type="EMBL" id="BCD97533.1"/>
    </source>
</evidence>
<protein>
    <recommendedName>
        <fullName evidence="4">DUF4197 domain-containing protein</fullName>
    </recommendedName>
</protein>
<dbReference type="PROSITE" id="PS51257">
    <property type="entry name" value="PROKAR_LIPOPROTEIN"/>
    <property type="match status" value="1"/>
</dbReference>